<evidence type="ECO:0000313" key="2">
    <source>
        <dbReference type="EMBL" id="KAF5234591.1"/>
    </source>
</evidence>
<evidence type="ECO:0000313" key="3">
    <source>
        <dbReference type="Proteomes" id="UP000573603"/>
    </source>
</evidence>
<dbReference type="EMBL" id="JABEVY010000379">
    <property type="protein sequence ID" value="KAF5234591.1"/>
    <property type="molecule type" value="Genomic_DNA"/>
</dbReference>
<feature type="transmembrane region" description="Helical" evidence="1">
    <location>
        <begin position="183"/>
        <end position="203"/>
    </location>
</feature>
<keyword evidence="3" id="KW-1185">Reference proteome</keyword>
<accession>A0A8H5DT33</accession>
<gene>
    <name evidence="2" type="ORF">FANTH_12088</name>
</gene>
<feature type="transmembrane region" description="Helical" evidence="1">
    <location>
        <begin position="9"/>
        <end position="30"/>
    </location>
</feature>
<protein>
    <submittedName>
        <fullName evidence="2">Uncharacterized protein</fullName>
    </submittedName>
</protein>
<dbReference type="Proteomes" id="UP000573603">
    <property type="component" value="Unassembled WGS sequence"/>
</dbReference>
<keyword evidence="1" id="KW-0472">Membrane</keyword>
<reference evidence="2 3" key="1">
    <citation type="journal article" date="2020" name="BMC Genomics">
        <title>Correction to: Identification and distribution of gene clusters required for synthesis of sphingolipid metabolism inhibitors in diverse species of the filamentous fungus Fusarium.</title>
        <authorList>
            <person name="Kim H.S."/>
            <person name="Lohmar J.M."/>
            <person name="Busman M."/>
            <person name="Brown D.W."/>
            <person name="Naumann T.A."/>
            <person name="Divon H.H."/>
            <person name="Lysoe E."/>
            <person name="Uhlig S."/>
            <person name="Proctor R.H."/>
        </authorList>
    </citation>
    <scope>NUCLEOTIDE SEQUENCE [LARGE SCALE GENOMIC DNA]</scope>
    <source>
        <strain evidence="2 3">NRRL 25214</strain>
    </source>
</reference>
<dbReference type="AlphaFoldDB" id="A0A8H5DT33"/>
<sequence length="272" mass="30843">MAPTHKTPFALILAELAISTTAVTLFGLMYPVEFRSRLWENGGEEGWNSNPNKRIYYYANHQEPPEVPLIWSQRYDTRHLDTQSILIGNVLILSVTRLYTSNLAIAILGLVVFFARTAMSHLRYLPRYVNNIYDAILLALWAVSIAGQTSSDFTDPEHPSPHPWYLTRGCSAAWDRTQGHCQIAQASFAMSVIAAILYGARLIREAMLMAYERGQRHQLKWPTQDVQEVEAMAGVYLDEEGESEAELITTEDWQSMALSPVLAFFPSSDNRW</sequence>
<keyword evidence="1" id="KW-0812">Transmembrane</keyword>
<keyword evidence="1" id="KW-1133">Transmembrane helix</keyword>
<proteinExistence type="predicted"/>
<evidence type="ECO:0000256" key="1">
    <source>
        <dbReference type="SAM" id="Phobius"/>
    </source>
</evidence>
<name>A0A8H5DT33_9HYPO</name>
<comment type="caution">
    <text evidence="2">The sequence shown here is derived from an EMBL/GenBank/DDBJ whole genome shotgun (WGS) entry which is preliminary data.</text>
</comment>
<organism evidence="2 3">
    <name type="scientific">Fusarium anthophilum</name>
    <dbReference type="NCBI Taxonomy" id="48485"/>
    <lineage>
        <taxon>Eukaryota</taxon>
        <taxon>Fungi</taxon>
        <taxon>Dikarya</taxon>
        <taxon>Ascomycota</taxon>
        <taxon>Pezizomycotina</taxon>
        <taxon>Sordariomycetes</taxon>
        <taxon>Hypocreomycetidae</taxon>
        <taxon>Hypocreales</taxon>
        <taxon>Nectriaceae</taxon>
        <taxon>Fusarium</taxon>
        <taxon>Fusarium fujikuroi species complex</taxon>
    </lineage>
</organism>
<feature type="transmembrane region" description="Helical" evidence="1">
    <location>
        <begin position="98"/>
        <end position="116"/>
    </location>
</feature>
<feature type="transmembrane region" description="Helical" evidence="1">
    <location>
        <begin position="128"/>
        <end position="147"/>
    </location>
</feature>